<dbReference type="GO" id="GO:0008460">
    <property type="term" value="F:dTDP-glucose 4,6-dehydratase activity"/>
    <property type="evidence" value="ECO:0007669"/>
    <property type="project" value="UniProtKB-EC"/>
</dbReference>
<evidence type="ECO:0000256" key="1">
    <source>
        <dbReference type="ARBA" id="ARBA00001539"/>
    </source>
</evidence>
<evidence type="ECO:0000259" key="9">
    <source>
        <dbReference type="Pfam" id="PF16363"/>
    </source>
</evidence>
<dbReference type="Gene3D" id="3.40.50.720">
    <property type="entry name" value="NAD(P)-binding Rossmann-like Domain"/>
    <property type="match status" value="1"/>
</dbReference>
<evidence type="ECO:0000256" key="3">
    <source>
        <dbReference type="ARBA" id="ARBA00008178"/>
    </source>
</evidence>
<evidence type="ECO:0000256" key="7">
    <source>
        <dbReference type="RuleBase" id="RU004473"/>
    </source>
</evidence>
<evidence type="ECO:0000256" key="5">
    <source>
        <dbReference type="ARBA" id="ARBA00023027"/>
    </source>
</evidence>
<dbReference type="InterPro" id="IPR016040">
    <property type="entry name" value="NAD(P)-bd_dom"/>
</dbReference>
<dbReference type="InterPro" id="IPR005888">
    <property type="entry name" value="dTDP_Gluc_deHydtase"/>
</dbReference>
<dbReference type="PANTHER" id="PTHR43000">
    <property type="entry name" value="DTDP-D-GLUCOSE 4,6-DEHYDRATASE-RELATED"/>
    <property type="match status" value="1"/>
</dbReference>
<feature type="transmembrane region" description="Helical" evidence="8">
    <location>
        <begin position="7"/>
        <end position="25"/>
    </location>
</feature>
<evidence type="ECO:0000256" key="6">
    <source>
        <dbReference type="ARBA" id="ARBA00023239"/>
    </source>
</evidence>
<dbReference type="InterPro" id="IPR036291">
    <property type="entry name" value="NAD(P)-bd_dom_sf"/>
</dbReference>
<comment type="catalytic activity">
    <reaction evidence="1 7">
        <text>dTDP-alpha-D-glucose = dTDP-4-dehydro-6-deoxy-alpha-D-glucose + H2O</text>
        <dbReference type="Rhea" id="RHEA:17221"/>
        <dbReference type="ChEBI" id="CHEBI:15377"/>
        <dbReference type="ChEBI" id="CHEBI:57477"/>
        <dbReference type="ChEBI" id="CHEBI:57649"/>
        <dbReference type="EC" id="4.2.1.46"/>
    </reaction>
</comment>
<comment type="cofactor">
    <cofactor evidence="2 7">
        <name>NAD(+)</name>
        <dbReference type="ChEBI" id="CHEBI:57540"/>
    </cofactor>
</comment>
<dbReference type="Pfam" id="PF16363">
    <property type="entry name" value="GDP_Man_Dehyd"/>
    <property type="match status" value="1"/>
</dbReference>
<feature type="domain" description="NAD(P)-binding" evidence="9">
    <location>
        <begin position="8"/>
        <end position="327"/>
    </location>
</feature>
<proteinExistence type="inferred from homology"/>
<dbReference type="GO" id="GO:0009225">
    <property type="term" value="P:nucleotide-sugar metabolic process"/>
    <property type="evidence" value="ECO:0007669"/>
    <property type="project" value="InterPro"/>
</dbReference>
<keyword evidence="8" id="KW-1133">Transmembrane helix</keyword>
<keyword evidence="8" id="KW-0472">Membrane</keyword>
<name>A0A6S6SMY3_9BACT</name>
<keyword evidence="6 7" id="KW-0456">Lyase</keyword>
<gene>
    <name evidence="10" type="ORF">HELGO_WM11870</name>
</gene>
<keyword evidence="8" id="KW-0812">Transmembrane</keyword>
<keyword evidence="5" id="KW-0520">NAD</keyword>
<protein>
    <recommendedName>
        <fullName evidence="4 7">dTDP-glucose 4,6-dehydratase</fullName>
        <ecNumber evidence="4 7">4.2.1.46</ecNumber>
    </recommendedName>
</protein>
<accession>A0A6S6SMY3</accession>
<evidence type="ECO:0000256" key="8">
    <source>
        <dbReference type="SAM" id="Phobius"/>
    </source>
</evidence>
<dbReference type="AlphaFoldDB" id="A0A6S6SMY3"/>
<dbReference type="EC" id="4.2.1.46" evidence="4 7"/>
<dbReference type="SUPFAM" id="SSF51735">
    <property type="entry name" value="NAD(P)-binding Rossmann-fold domains"/>
    <property type="match status" value="1"/>
</dbReference>
<dbReference type="EMBL" id="CACVAU010000014">
    <property type="protein sequence ID" value="CAA6804674.1"/>
    <property type="molecule type" value="Genomic_DNA"/>
</dbReference>
<comment type="similarity">
    <text evidence="3 7">Belongs to the NAD(P)-dependent epimerase/dehydratase family. dTDP-glucose dehydratase subfamily.</text>
</comment>
<evidence type="ECO:0000256" key="2">
    <source>
        <dbReference type="ARBA" id="ARBA00001911"/>
    </source>
</evidence>
<dbReference type="CDD" id="cd05246">
    <property type="entry name" value="dTDP_GD_SDR_e"/>
    <property type="match status" value="1"/>
</dbReference>
<dbReference type="NCBIfam" id="TIGR01181">
    <property type="entry name" value="dTDP_gluc_dehyt"/>
    <property type="match status" value="1"/>
</dbReference>
<evidence type="ECO:0000313" key="10">
    <source>
        <dbReference type="EMBL" id="CAA6804674.1"/>
    </source>
</evidence>
<evidence type="ECO:0000256" key="4">
    <source>
        <dbReference type="ARBA" id="ARBA00011990"/>
    </source>
</evidence>
<sequence>MNSKKNILVTGCAGFIGSNFVAYFLNKYENYNIINVDLLTYAGDLENLKEIENNSRYKFIKGDICNRELIEFIFNEYDIGGVIHFAAESHVDNSIKNPGIFIETNVNGTFTLLDVAQKYWMEKPFTYKKAYEGCRFHHISTDEVYGTLNATDLFTEETPYAPNSPYSASKASSDMIVRSYQETYGLNTVITNCSNNYGPKQHDEKLIPTIIRKALANESIPIYGDGKNIRDWLYVLDHCKGIDLVYHTGEEANVYNIGGRNERTNLQIVDTICSILDTKVPQEKSYKDLITFVEDRAGHDRRYAIDASKLENKLGWLADEDFDSGILKTIEWYLEKYNVK</sequence>
<dbReference type="Gene3D" id="3.90.25.10">
    <property type="entry name" value="UDP-galactose 4-epimerase, domain 1"/>
    <property type="match status" value="1"/>
</dbReference>
<reference evidence="10" key="1">
    <citation type="submission" date="2020-01" db="EMBL/GenBank/DDBJ databases">
        <authorList>
            <person name="Meier V. D."/>
            <person name="Meier V D."/>
        </authorList>
    </citation>
    <scope>NUCLEOTIDE SEQUENCE</scope>
    <source>
        <strain evidence="10">HLG_WM_MAG_05</strain>
    </source>
</reference>
<organism evidence="10">
    <name type="scientific">uncultured Sulfurovum sp</name>
    <dbReference type="NCBI Taxonomy" id="269237"/>
    <lineage>
        <taxon>Bacteria</taxon>
        <taxon>Pseudomonadati</taxon>
        <taxon>Campylobacterota</taxon>
        <taxon>Epsilonproteobacteria</taxon>
        <taxon>Campylobacterales</taxon>
        <taxon>Sulfurovaceae</taxon>
        <taxon>Sulfurovum</taxon>
        <taxon>environmental samples</taxon>
    </lineage>
</organism>